<protein>
    <recommendedName>
        <fullName evidence="2">Thioesterase domain-containing protein</fullName>
    </recommendedName>
</protein>
<evidence type="ECO:0000259" key="2">
    <source>
        <dbReference type="Pfam" id="PF00975"/>
    </source>
</evidence>
<sequence length="250" mass="28601">MNKVDLYCFHHAGGSSVLYRQWQTLLPNNWTLHAVDLPGRGIKAGTVPLDQWPALLEYLNHEVVLNENNKSVFFGHSLGAMIAYYLTCDQIKKQKVLPSALFLSACRAPQQKPHTHYSQLCDTALYHALIEHGLLPNRKLTDDVAKLITDVFRSDFKLAEFPPTATKDALLTMPVHILHANKDTVVPHRSIASWPQFCVKHCFHQFNGDHMYIENQRHTVIDLLHSFENQQINSTPPNNNYNDKWPMPLC</sequence>
<comment type="similarity">
    <text evidence="1">Belongs to the thioesterase family.</text>
</comment>
<comment type="caution">
    <text evidence="3">The sequence shown here is derived from an EMBL/GenBank/DDBJ whole genome shotgun (WGS) entry which is preliminary data.</text>
</comment>
<organism evidence="3 4">
    <name type="scientific">Pseudoalteromonas aurantia 208</name>
    <dbReference type="NCBI Taxonomy" id="1314867"/>
    <lineage>
        <taxon>Bacteria</taxon>
        <taxon>Pseudomonadati</taxon>
        <taxon>Pseudomonadota</taxon>
        <taxon>Gammaproteobacteria</taxon>
        <taxon>Alteromonadales</taxon>
        <taxon>Pseudoalteromonadaceae</taxon>
        <taxon>Pseudoalteromonas</taxon>
    </lineage>
</organism>
<dbReference type="InterPro" id="IPR001031">
    <property type="entry name" value="Thioesterase"/>
</dbReference>
<dbReference type="Proteomes" id="UP000615755">
    <property type="component" value="Unassembled WGS sequence"/>
</dbReference>
<dbReference type="EMBL" id="AQGV01000015">
    <property type="protein sequence ID" value="MBE0370469.1"/>
    <property type="molecule type" value="Genomic_DNA"/>
</dbReference>
<accession>A0ABR9EHK4</accession>
<reference evidence="3 4" key="1">
    <citation type="submission" date="2015-03" db="EMBL/GenBank/DDBJ databases">
        <title>Genome sequence of Pseudoalteromonas aurantia.</title>
        <authorList>
            <person name="Xie B.-B."/>
            <person name="Rong J.-C."/>
            <person name="Qin Q.-L."/>
            <person name="Zhang Y.-Z."/>
        </authorList>
    </citation>
    <scope>NUCLEOTIDE SEQUENCE [LARGE SCALE GENOMIC DNA]</scope>
    <source>
        <strain evidence="3 4">208</strain>
    </source>
</reference>
<name>A0ABR9EHK4_9GAMM</name>
<gene>
    <name evidence="3" type="ORF">PAUR_b0518</name>
</gene>
<dbReference type="SUPFAM" id="SSF53474">
    <property type="entry name" value="alpha/beta-Hydrolases"/>
    <property type="match status" value="1"/>
</dbReference>
<dbReference type="PANTHER" id="PTHR11487">
    <property type="entry name" value="THIOESTERASE"/>
    <property type="match status" value="1"/>
</dbReference>
<dbReference type="InterPro" id="IPR012223">
    <property type="entry name" value="TEII"/>
</dbReference>
<dbReference type="RefSeq" id="WP_192509578.1">
    <property type="nucleotide sequence ID" value="NZ_AQGV01000015.1"/>
</dbReference>
<evidence type="ECO:0000256" key="1">
    <source>
        <dbReference type="ARBA" id="ARBA00007169"/>
    </source>
</evidence>
<keyword evidence="4" id="KW-1185">Reference proteome</keyword>
<evidence type="ECO:0000313" key="3">
    <source>
        <dbReference type="EMBL" id="MBE0370469.1"/>
    </source>
</evidence>
<evidence type="ECO:0000313" key="4">
    <source>
        <dbReference type="Proteomes" id="UP000615755"/>
    </source>
</evidence>
<dbReference type="InterPro" id="IPR029058">
    <property type="entry name" value="AB_hydrolase_fold"/>
</dbReference>
<proteinExistence type="inferred from homology"/>
<feature type="domain" description="Thioesterase" evidence="2">
    <location>
        <begin position="6"/>
        <end position="226"/>
    </location>
</feature>
<dbReference type="PANTHER" id="PTHR11487:SF0">
    <property type="entry name" value="S-ACYL FATTY ACID SYNTHASE THIOESTERASE, MEDIUM CHAIN"/>
    <property type="match status" value="1"/>
</dbReference>
<dbReference type="Gene3D" id="3.40.50.1820">
    <property type="entry name" value="alpha/beta hydrolase"/>
    <property type="match status" value="1"/>
</dbReference>
<dbReference type="Pfam" id="PF00975">
    <property type="entry name" value="Thioesterase"/>
    <property type="match status" value="1"/>
</dbReference>